<organism evidence="13 14">
    <name type="scientific">Herbaspirillum robiniae</name>
    <dbReference type="NCBI Taxonomy" id="2014887"/>
    <lineage>
        <taxon>Bacteria</taxon>
        <taxon>Pseudomonadati</taxon>
        <taxon>Pseudomonadota</taxon>
        <taxon>Betaproteobacteria</taxon>
        <taxon>Burkholderiales</taxon>
        <taxon>Oxalobacteraceae</taxon>
        <taxon>Herbaspirillum</taxon>
    </lineage>
</organism>
<feature type="transmembrane region" description="Helical" evidence="10">
    <location>
        <begin position="265"/>
        <end position="284"/>
    </location>
</feature>
<keyword evidence="7 10" id="KW-1133">Transmembrane helix</keyword>
<comment type="similarity">
    <text evidence="10">Belongs to the binding-protein-dependent transport system permease family.</text>
</comment>
<comment type="subunit">
    <text evidence="2">The complex is composed of two ATP-binding proteins (UgpC), two transmembrane proteins (UgpA and UgpE) and a solute-binding protein (UgpB).</text>
</comment>
<feature type="domain" description="ABC transmembrane type-1" evidence="11">
    <location>
        <begin position="71"/>
        <end position="283"/>
    </location>
</feature>
<evidence type="ECO:0000256" key="6">
    <source>
        <dbReference type="ARBA" id="ARBA00022692"/>
    </source>
</evidence>
<evidence type="ECO:0000313" key="15">
    <source>
        <dbReference type="Proteomes" id="UP000536746"/>
    </source>
</evidence>
<dbReference type="CDD" id="cd06261">
    <property type="entry name" value="TM_PBP2"/>
    <property type="match status" value="1"/>
</dbReference>
<dbReference type="Proteomes" id="UP000197596">
    <property type="component" value="Unassembled WGS sequence"/>
</dbReference>
<dbReference type="EMBL" id="JABFMT010000041">
    <property type="protein sequence ID" value="NUU04376.1"/>
    <property type="molecule type" value="Genomic_DNA"/>
</dbReference>
<evidence type="ECO:0000256" key="4">
    <source>
        <dbReference type="ARBA" id="ARBA00022475"/>
    </source>
</evidence>
<reference evidence="13 14" key="1">
    <citation type="submission" date="2017-06" db="EMBL/GenBank/DDBJ databases">
        <title>Herbaspirillum phytohormonus sp. nov., isolated from the root nodule of Robinia pseudoacacia in lead-zinc mine.</title>
        <authorList>
            <person name="Fan M."/>
            <person name="Lin Y."/>
        </authorList>
    </citation>
    <scope>NUCLEOTIDE SEQUENCE [LARGE SCALE GENOMIC DNA]</scope>
    <source>
        <strain evidence="13 14">HZ10</strain>
    </source>
</reference>
<dbReference type="NCBIfam" id="NF007852">
    <property type="entry name" value="PRK10561.1"/>
    <property type="match status" value="1"/>
</dbReference>
<reference evidence="12 15" key="2">
    <citation type="journal article" date="2020" name="Front. Plant Sci.">
        <title>Isolation of Rhizosphere Bacteria That Improve Quality and Water Stress Tolerance in Greenhouse Ornamentals.</title>
        <authorList>
            <person name="Nordstedt N.P."/>
            <person name="Jones M.L."/>
        </authorList>
    </citation>
    <scope>NUCLEOTIDE SEQUENCE [LARGE SCALE GENOMIC DNA]</scope>
    <source>
        <strain evidence="12 15">C6C2</strain>
    </source>
</reference>
<dbReference type="SUPFAM" id="SSF161098">
    <property type="entry name" value="MetI-like"/>
    <property type="match status" value="1"/>
</dbReference>
<evidence type="ECO:0000256" key="10">
    <source>
        <dbReference type="RuleBase" id="RU363032"/>
    </source>
</evidence>
<comment type="caution">
    <text evidence="13">The sequence shown here is derived from an EMBL/GenBank/DDBJ whole genome shotgun (WGS) entry which is preliminary data.</text>
</comment>
<dbReference type="Proteomes" id="UP000536746">
    <property type="component" value="Unassembled WGS sequence"/>
</dbReference>
<evidence type="ECO:0000313" key="14">
    <source>
        <dbReference type="Proteomes" id="UP000197596"/>
    </source>
</evidence>
<keyword evidence="5" id="KW-0997">Cell inner membrane</keyword>
<comment type="subcellular location">
    <subcellularLocation>
        <location evidence="1">Cell inner membrane</location>
        <topology evidence="1">Multi-pass membrane protein</topology>
    </subcellularLocation>
    <subcellularLocation>
        <location evidence="10">Cell membrane</location>
        <topology evidence="10">Multi-pass membrane protein</topology>
    </subcellularLocation>
</comment>
<keyword evidence="6 10" id="KW-0812">Transmembrane</keyword>
<dbReference type="InterPro" id="IPR035906">
    <property type="entry name" value="MetI-like_sf"/>
</dbReference>
<evidence type="ECO:0000259" key="11">
    <source>
        <dbReference type="PROSITE" id="PS50928"/>
    </source>
</evidence>
<feature type="transmembrane region" description="Helical" evidence="10">
    <location>
        <begin position="12"/>
        <end position="33"/>
    </location>
</feature>
<dbReference type="GO" id="GO:0005886">
    <property type="term" value="C:plasma membrane"/>
    <property type="evidence" value="ECO:0007669"/>
    <property type="project" value="UniProtKB-SubCell"/>
</dbReference>
<accession>A0A246WMG4</accession>
<evidence type="ECO:0000256" key="8">
    <source>
        <dbReference type="ARBA" id="ARBA00023136"/>
    </source>
</evidence>
<feature type="transmembrane region" description="Helical" evidence="10">
    <location>
        <begin position="75"/>
        <end position="96"/>
    </location>
</feature>
<evidence type="ECO:0000256" key="2">
    <source>
        <dbReference type="ARBA" id="ARBA00011557"/>
    </source>
</evidence>
<feature type="transmembrane region" description="Helical" evidence="10">
    <location>
        <begin position="108"/>
        <end position="128"/>
    </location>
</feature>
<dbReference type="GO" id="GO:0055085">
    <property type="term" value="P:transmembrane transport"/>
    <property type="evidence" value="ECO:0007669"/>
    <property type="project" value="InterPro"/>
</dbReference>
<keyword evidence="8 10" id="KW-0472">Membrane</keyword>
<dbReference type="InterPro" id="IPR050809">
    <property type="entry name" value="UgpAE/MalFG_permease"/>
</dbReference>
<dbReference type="PROSITE" id="PS50928">
    <property type="entry name" value="ABC_TM1"/>
    <property type="match status" value="1"/>
</dbReference>
<dbReference type="PANTHER" id="PTHR43227:SF9">
    <property type="entry name" value="SN-GLYCEROL-3-PHOSPHATE TRANSPORT SYSTEM PERMEASE PROTEIN UGPA"/>
    <property type="match status" value="1"/>
</dbReference>
<evidence type="ECO:0000256" key="1">
    <source>
        <dbReference type="ARBA" id="ARBA00004429"/>
    </source>
</evidence>
<dbReference type="AlphaFoldDB" id="A0A246WMG4"/>
<dbReference type="RefSeq" id="WP_079218339.1">
    <property type="nucleotide sequence ID" value="NZ_CP018845.1"/>
</dbReference>
<feature type="transmembrane region" description="Helical" evidence="10">
    <location>
        <begin position="156"/>
        <end position="180"/>
    </location>
</feature>
<evidence type="ECO:0000256" key="7">
    <source>
        <dbReference type="ARBA" id="ARBA00022989"/>
    </source>
</evidence>
<dbReference type="Gene3D" id="1.10.3720.10">
    <property type="entry name" value="MetI-like"/>
    <property type="match status" value="1"/>
</dbReference>
<proteinExistence type="inferred from homology"/>
<name>A0A246WMG4_9BURK</name>
<keyword evidence="15" id="KW-1185">Reference proteome</keyword>
<keyword evidence="4" id="KW-1003">Cell membrane</keyword>
<dbReference type="InterPro" id="IPR000515">
    <property type="entry name" value="MetI-like"/>
</dbReference>
<feature type="transmembrane region" description="Helical" evidence="10">
    <location>
        <begin position="201"/>
        <end position="227"/>
    </location>
</feature>
<evidence type="ECO:0000256" key="9">
    <source>
        <dbReference type="ARBA" id="ARBA00040780"/>
    </source>
</evidence>
<keyword evidence="3 10" id="KW-0813">Transport</keyword>
<dbReference type="PANTHER" id="PTHR43227">
    <property type="entry name" value="BLL4140 PROTEIN"/>
    <property type="match status" value="1"/>
</dbReference>
<evidence type="ECO:0000256" key="5">
    <source>
        <dbReference type="ARBA" id="ARBA00022519"/>
    </source>
</evidence>
<evidence type="ECO:0000313" key="12">
    <source>
        <dbReference type="EMBL" id="NUU04376.1"/>
    </source>
</evidence>
<evidence type="ECO:0000313" key="13">
    <source>
        <dbReference type="EMBL" id="OWY27549.1"/>
    </source>
</evidence>
<sequence>MEKRARFKSKWLPYLLVAPQILITLLFFFWPAIQALYQSVLLQDAFGGYSEFVWFDNFAALFGDPTYLESFRTTALFSLLVAFFGMAISLLLAVFADRVTKGASIYKTFLIWPYAVSPVVVGVLWMFLLSPSLGVLSHVLSWLGIRWDYMVNGNHAMILIVIAAIWKQISYNFLFFLAGLQSIPKSLIEAAAIDGAGPVKRFFTIVFPLISPTTFFLLVVNVVYAFFDTFAIVEATTHGGPGKDTEILVYKVFSDGFKGGDLGSAAAQSVVLMAVVILLTVVQFKYVEKKVQYA</sequence>
<gene>
    <name evidence="12" type="primary">ugpA</name>
    <name evidence="13" type="ORF">CEJ42_18460</name>
    <name evidence="12" type="ORF">HNO84_22440</name>
</gene>
<evidence type="ECO:0000256" key="3">
    <source>
        <dbReference type="ARBA" id="ARBA00022448"/>
    </source>
</evidence>
<dbReference type="OrthoDB" id="8585214at2"/>
<protein>
    <recommendedName>
        <fullName evidence="9">sn-glycerol-3-phosphate transport system permease protein UgpA</fullName>
    </recommendedName>
</protein>
<dbReference type="EMBL" id="NJGU01000010">
    <property type="protein sequence ID" value="OWY27549.1"/>
    <property type="molecule type" value="Genomic_DNA"/>
</dbReference>
<dbReference type="Pfam" id="PF00528">
    <property type="entry name" value="BPD_transp_1"/>
    <property type="match status" value="1"/>
</dbReference>